<organism evidence="1 2">
    <name type="scientific">Pyropia yezoensis</name>
    <name type="common">Susabi-nori</name>
    <name type="synonym">Porphyra yezoensis</name>
    <dbReference type="NCBI Taxonomy" id="2788"/>
    <lineage>
        <taxon>Eukaryota</taxon>
        <taxon>Rhodophyta</taxon>
        <taxon>Bangiophyceae</taxon>
        <taxon>Bangiales</taxon>
        <taxon>Bangiaceae</taxon>
        <taxon>Pyropia</taxon>
    </lineage>
</organism>
<evidence type="ECO:0000313" key="1">
    <source>
        <dbReference type="EMBL" id="KAK1863235.1"/>
    </source>
</evidence>
<protein>
    <submittedName>
        <fullName evidence="1">Uncharacterized protein</fullName>
    </submittedName>
</protein>
<accession>A0ACC3BZ56</accession>
<comment type="caution">
    <text evidence="1">The sequence shown here is derived from an EMBL/GenBank/DDBJ whole genome shotgun (WGS) entry which is preliminary data.</text>
</comment>
<name>A0ACC3BZ56_PYRYE</name>
<evidence type="ECO:0000313" key="2">
    <source>
        <dbReference type="Proteomes" id="UP000798662"/>
    </source>
</evidence>
<reference evidence="1" key="1">
    <citation type="submission" date="2019-11" db="EMBL/GenBank/DDBJ databases">
        <title>Nori genome reveals adaptations in red seaweeds to the harsh intertidal environment.</title>
        <authorList>
            <person name="Wang D."/>
            <person name="Mao Y."/>
        </authorList>
    </citation>
    <scope>NUCLEOTIDE SEQUENCE</scope>
    <source>
        <tissue evidence="1">Gametophyte</tissue>
    </source>
</reference>
<dbReference type="EMBL" id="CM020619">
    <property type="protein sequence ID" value="KAK1863235.1"/>
    <property type="molecule type" value="Genomic_DNA"/>
</dbReference>
<dbReference type="Proteomes" id="UP000798662">
    <property type="component" value="Chromosome 2"/>
</dbReference>
<sequence length="409" mass="41335">MTRWAVSTHKQHWLFTPPALAAARADANAVALTRLAAASAAPPPPAPSANGDAPAPPPSPPPRPLPPPLSVAEEATVLSYHRRRLLRVAADSLALPDAVTATAVTFFCRAFARTSVLSACPAAASRTALYAATKVEEVLVPASEIVARFDALDARGGPGALSPVTEDDVLTAELRFLSRLRFHLVCFHPFRPLAAAIDGMTDLASEPSDADVVAAGGALPSVAAVKVLLPLLASAARKVLRRRFYQTDLLLTVPPGVAALAALSVAAGEVAAAPLADAADADADADAAAATAGATAAAAAQFAPLRPLLRAFLAAHAPDGTAAAAEAAAAATTLAGIPPLPPPPAPVPPADTAVLEGLERRRRALGAAAAAAARAVAAGEVAARKAKQAEKNSVVAERARARQKALLGF</sequence>
<gene>
    <name evidence="1" type="ORF">I4F81_005794</name>
</gene>
<proteinExistence type="predicted"/>
<keyword evidence="2" id="KW-1185">Reference proteome</keyword>